<dbReference type="AlphaFoldDB" id="A0A3B3TCC6"/>
<name>A0A3B3TCC6_9TELE</name>
<dbReference type="Ensembl" id="ENSPKIT00000021329.1">
    <property type="protein sequence ID" value="ENSPKIP00000040310.1"/>
    <property type="gene ID" value="ENSPKIG00000017326.1"/>
</dbReference>
<evidence type="ECO:0000313" key="2">
    <source>
        <dbReference type="Proteomes" id="UP000261540"/>
    </source>
</evidence>
<organism evidence="1 2">
    <name type="scientific">Paramormyrops kingsleyae</name>
    <dbReference type="NCBI Taxonomy" id="1676925"/>
    <lineage>
        <taxon>Eukaryota</taxon>
        <taxon>Metazoa</taxon>
        <taxon>Chordata</taxon>
        <taxon>Craniata</taxon>
        <taxon>Vertebrata</taxon>
        <taxon>Euteleostomi</taxon>
        <taxon>Actinopterygii</taxon>
        <taxon>Neopterygii</taxon>
        <taxon>Teleostei</taxon>
        <taxon>Osteoglossocephala</taxon>
        <taxon>Osteoglossomorpha</taxon>
        <taxon>Osteoglossiformes</taxon>
        <taxon>Mormyridae</taxon>
        <taxon>Paramormyrops</taxon>
    </lineage>
</organism>
<accession>A0A3B3TCC6</accession>
<dbReference type="GeneTree" id="ENSGT00940000180788"/>
<keyword evidence="2" id="KW-1185">Reference proteome</keyword>
<reference evidence="1" key="1">
    <citation type="submission" date="2025-08" db="UniProtKB">
        <authorList>
            <consortium name="Ensembl"/>
        </authorList>
    </citation>
    <scope>IDENTIFICATION</scope>
</reference>
<dbReference type="Proteomes" id="UP000261540">
    <property type="component" value="Unplaced"/>
</dbReference>
<sequence length="128" mass="14482">MTELANKALPVTEDCYLGLVDEVLHWITQPDVRKDPQAWDLPIQSRDILEGMSLEEDAHLAEKVRVNLHQLRRRVREAGTLLEVRDVDQPLDSASETAALSSAPHTGGKKTRTDCVPYGRVYWACFWA</sequence>
<proteinExistence type="predicted"/>
<reference evidence="1" key="2">
    <citation type="submission" date="2025-09" db="UniProtKB">
        <authorList>
            <consortium name="Ensembl"/>
        </authorList>
    </citation>
    <scope>IDENTIFICATION</scope>
</reference>
<evidence type="ECO:0000313" key="1">
    <source>
        <dbReference type="Ensembl" id="ENSPKIP00000040310.1"/>
    </source>
</evidence>
<protein>
    <submittedName>
        <fullName evidence="1">Uncharacterized protein</fullName>
    </submittedName>
</protein>